<dbReference type="RefSeq" id="XP_040714916.1">
    <property type="nucleotide sequence ID" value="XM_040863974.1"/>
</dbReference>
<gene>
    <name evidence="2" type="ORF">BCR38DRAFT_486010</name>
</gene>
<dbReference type="InParanoid" id="A0A1Y2DVP2"/>
<dbReference type="Pfam" id="PF01217">
    <property type="entry name" value="Clat_adaptor_s"/>
    <property type="match status" value="1"/>
</dbReference>
<keyword evidence="3" id="KW-1185">Reference proteome</keyword>
<dbReference type="Gene3D" id="3.30.450.60">
    <property type="match status" value="1"/>
</dbReference>
<dbReference type="InterPro" id="IPR022775">
    <property type="entry name" value="AP_mu_sigma_su"/>
</dbReference>
<dbReference type="InterPro" id="IPR011012">
    <property type="entry name" value="Longin-like_dom_sf"/>
</dbReference>
<dbReference type="GeneID" id="63780186"/>
<reference evidence="2 3" key="1">
    <citation type="submission" date="2016-07" db="EMBL/GenBank/DDBJ databases">
        <title>Pervasive Adenine N6-methylation of Active Genes in Fungi.</title>
        <authorList>
            <consortium name="DOE Joint Genome Institute"/>
            <person name="Mondo S.J."/>
            <person name="Dannebaum R.O."/>
            <person name="Kuo R.C."/>
            <person name="Labutti K."/>
            <person name="Haridas S."/>
            <person name="Kuo A."/>
            <person name="Salamov A."/>
            <person name="Ahrendt S.R."/>
            <person name="Lipzen A."/>
            <person name="Sullivan W."/>
            <person name="Andreopoulos W.B."/>
            <person name="Clum A."/>
            <person name="Lindquist E."/>
            <person name="Daum C."/>
            <person name="Ramamoorthy G.K."/>
            <person name="Gryganskyi A."/>
            <person name="Culley D."/>
            <person name="Magnuson J.K."/>
            <person name="James T.Y."/>
            <person name="O'Malley M.A."/>
            <person name="Stajich J.E."/>
            <person name="Spatafora J.W."/>
            <person name="Visel A."/>
            <person name="Grigoriev I.V."/>
        </authorList>
    </citation>
    <scope>NUCLEOTIDE SEQUENCE [LARGE SCALE GENOMIC DNA]</scope>
    <source>
        <strain evidence="2 3">CBS 129021</strain>
    </source>
</reference>
<evidence type="ECO:0000313" key="2">
    <source>
        <dbReference type="EMBL" id="ORY63259.1"/>
    </source>
</evidence>
<dbReference type="SUPFAM" id="SSF64356">
    <property type="entry name" value="SNARE-like"/>
    <property type="match status" value="1"/>
</dbReference>
<evidence type="ECO:0000313" key="3">
    <source>
        <dbReference type="Proteomes" id="UP000193689"/>
    </source>
</evidence>
<name>A0A1Y2DVP2_9PEZI</name>
<dbReference type="STRING" id="1141098.A0A1Y2DVP2"/>
<feature type="domain" description="AP complex mu/sigma subunit" evidence="1">
    <location>
        <begin position="1"/>
        <end position="32"/>
    </location>
</feature>
<dbReference type="AlphaFoldDB" id="A0A1Y2DVP2"/>
<organism evidence="2 3">
    <name type="scientific">Pseudomassariella vexata</name>
    <dbReference type="NCBI Taxonomy" id="1141098"/>
    <lineage>
        <taxon>Eukaryota</taxon>
        <taxon>Fungi</taxon>
        <taxon>Dikarya</taxon>
        <taxon>Ascomycota</taxon>
        <taxon>Pezizomycotina</taxon>
        <taxon>Sordariomycetes</taxon>
        <taxon>Xylariomycetidae</taxon>
        <taxon>Amphisphaeriales</taxon>
        <taxon>Pseudomassariaceae</taxon>
        <taxon>Pseudomassariella</taxon>
    </lineage>
</organism>
<proteinExistence type="predicted"/>
<sequence length="161" mass="18897">MLSFILIQNRQGKTRLAKWYVPYSDNEKIKLKGEYPTIARAFYNKAPVISQFLAEEIFRQLQGAEEEDIRLRLSDPQLRQRQAKSSRQYTPNIWRRVRTRPISKQTRQLARYNRTVRLTIRISPLKNEGGVEVEEDVAGNENFVTFEEILAANDPPPTLYQ</sequence>
<accession>A0A1Y2DVP2</accession>
<dbReference type="EMBL" id="MCFJ01000008">
    <property type="protein sequence ID" value="ORY63259.1"/>
    <property type="molecule type" value="Genomic_DNA"/>
</dbReference>
<comment type="caution">
    <text evidence="2">The sequence shown here is derived from an EMBL/GenBank/DDBJ whole genome shotgun (WGS) entry which is preliminary data.</text>
</comment>
<dbReference type="OrthoDB" id="371463at2759"/>
<dbReference type="Proteomes" id="UP000193689">
    <property type="component" value="Unassembled WGS sequence"/>
</dbReference>
<protein>
    <recommendedName>
        <fullName evidence="1">AP complex mu/sigma subunit domain-containing protein</fullName>
    </recommendedName>
</protein>
<evidence type="ECO:0000259" key="1">
    <source>
        <dbReference type="Pfam" id="PF01217"/>
    </source>
</evidence>